<organism evidence="1 2">
    <name type="scientific">Pseudomonas paraeruginosa</name>
    <dbReference type="NCBI Taxonomy" id="2994495"/>
    <lineage>
        <taxon>Bacteria</taxon>
        <taxon>Pseudomonadati</taxon>
        <taxon>Pseudomonadota</taxon>
        <taxon>Gammaproteobacteria</taxon>
        <taxon>Pseudomonadales</taxon>
        <taxon>Pseudomonadaceae</taxon>
        <taxon>Pseudomonas</taxon>
    </lineage>
</organism>
<reference evidence="1 2" key="1">
    <citation type="submission" date="2018-02" db="EMBL/GenBank/DDBJ databases">
        <title>FDA/CDC Antimicrobial Resistant Isolate Bank Genome Sequencing.</title>
        <authorList>
            <person name="Benahmed F.H."/>
            <person name="Lutgring J.D."/>
            <person name="Yoo B."/>
            <person name="Machado M."/>
            <person name="Brown A."/>
            <person name="McAllister G."/>
            <person name="Perry A."/>
            <person name="Halpin A.L."/>
            <person name="Vavikolanu K."/>
            <person name="Ott S."/>
            <person name="Zhao X."/>
            <person name="Tallon L.J."/>
            <person name="Sadzewicz L."/>
            <person name="Aluvathingal J."/>
            <person name="Nadendla S."/>
            <person name="Voskania-kordi A."/>
            <person name="Simonyan V."/>
            <person name="Patel J."/>
            <person name="Shawar R.M."/>
        </authorList>
    </citation>
    <scope>NUCLEOTIDE SEQUENCE [LARGE SCALE GENOMIC DNA]</scope>
    <source>
        <strain evidence="1 2">AR_0356</strain>
    </source>
</reference>
<evidence type="ECO:0000313" key="2">
    <source>
        <dbReference type="Proteomes" id="UP000238390"/>
    </source>
</evidence>
<dbReference type="EMBL" id="CP027169">
    <property type="protein sequence ID" value="AVK07607.1"/>
    <property type="molecule type" value="Genomic_DNA"/>
</dbReference>
<dbReference type="Pfam" id="PF11582">
    <property type="entry name" value="DUF3240"/>
    <property type="match status" value="1"/>
</dbReference>
<accession>A0A2R3J167</accession>
<dbReference type="RefSeq" id="WP_058129942.1">
    <property type="nucleotide sequence ID" value="NZ_CP027169.1"/>
</dbReference>
<dbReference type="AlphaFoldDB" id="A0A2R3J167"/>
<dbReference type="Gene3D" id="3.30.70.120">
    <property type="match status" value="1"/>
</dbReference>
<evidence type="ECO:0000313" key="1">
    <source>
        <dbReference type="EMBL" id="AVK07607.1"/>
    </source>
</evidence>
<proteinExistence type="predicted"/>
<dbReference type="InterPro" id="IPR015867">
    <property type="entry name" value="N-reg_PII/ATP_PRibTrfase_C"/>
</dbReference>
<dbReference type="InterPro" id="IPR021634">
    <property type="entry name" value="DUF3240"/>
</dbReference>
<dbReference type="Proteomes" id="UP000238390">
    <property type="component" value="Chromosome"/>
</dbReference>
<name>A0A2R3J167_9PSED</name>
<protein>
    <recommendedName>
        <fullName evidence="3">DUF3240 domain-containing protein</fullName>
    </recommendedName>
</protein>
<gene>
    <name evidence="1" type="ORF">CSB93_0051</name>
</gene>
<keyword evidence="2" id="KW-1185">Reference proteome</keyword>
<sequence length="100" mass="11025">MPKSCLTLVLDPQIEEKLLDLLLEVAGDELFVSTPTFSHGTAYGRLSNEEKVMGRSHAVLVQILVTDGKQEKLLQLLQERFAGTGLRYWAAPLSIDGEIA</sequence>
<evidence type="ECO:0008006" key="3">
    <source>
        <dbReference type="Google" id="ProtNLM"/>
    </source>
</evidence>